<accession>A0ABS1KXR6</accession>
<evidence type="ECO:0000313" key="1">
    <source>
        <dbReference type="EMBL" id="MBL0744125.1"/>
    </source>
</evidence>
<evidence type="ECO:0000313" key="2">
    <source>
        <dbReference type="Proteomes" id="UP000613030"/>
    </source>
</evidence>
<gene>
    <name evidence="1" type="ORF">JI741_23025</name>
</gene>
<proteinExistence type="predicted"/>
<keyword evidence="2" id="KW-1185">Reference proteome</keyword>
<organism evidence="1 2">
    <name type="scientific">Chryseolinea lacunae</name>
    <dbReference type="NCBI Taxonomy" id="2801331"/>
    <lineage>
        <taxon>Bacteria</taxon>
        <taxon>Pseudomonadati</taxon>
        <taxon>Bacteroidota</taxon>
        <taxon>Cytophagia</taxon>
        <taxon>Cytophagales</taxon>
        <taxon>Fulvivirgaceae</taxon>
        <taxon>Chryseolinea</taxon>
    </lineage>
</organism>
<dbReference type="Proteomes" id="UP000613030">
    <property type="component" value="Unassembled WGS sequence"/>
</dbReference>
<reference evidence="1 2" key="1">
    <citation type="submission" date="2021-01" db="EMBL/GenBank/DDBJ databases">
        <title>Chryseolinea sp. Jin1 Genome sequencing and assembly.</title>
        <authorList>
            <person name="Kim I."/>
        </authorList>
    </citation>
    <scope>NUCLEOTIDE SEQUENCE [LARGE SCALE GENOMIC DNA]</scope>
    <source>
        <strain evidence="1 2">Jin1</strain>
    </source>
</reference>
<evidence type="ECO:0008006" key="3">
    <source>
        <dbReference type="Google" id="ProtNLM"/>
    </source>
</evidence>
<sequence length="107" mass="13237">MFRIVAPFITGKHDGMSFFVFIFVRNRATLKDHELINHETIHFYQQMELLFVFHWLLYVGFYVWKRLQGKPHHEAYRSIPFEEEAYAEDKNLKYIFERRPYAWVKYV</sequence>
<protein>
    <recommendedName>
        <fullName evidence="3">DUF4157 domain-containing protein</fullName>
    </recommendedName>
</protein>
<name>A0ABS1KXR6_9BACT</name>
<comment type="caution">
    <text evidence="1">The sequence shown here is derived from an EMBL/GenBank/DDBJ whole genome shotgun (WGS) entry which is preliminary data.</text>
</comment>
<dbReference type="EMBL" id="JAERRB010000009">
    <property type="protein sequence ID" value="MBL0744125.1"/>
    <property type="molecule type" value="Genomic_DNA"/>
</dbReference>
<dbReference type="RefSeq" id="WP_202013771.1">
    <property type="nucleotide sequence ID" value="NZ_JAERRB010000009.1"/>
</dbReference>